<gene>
    <name evidence="1" type="ORF">DES37_103187</name>
</gene>
<proteinExistence type="predicted"/>
<evidence type="ECO:0008006" key="3">
    <source>
        <dbReference type="Google" id="ProtNLM"/>
    </source>
</evidence>
<dbReference type="EMBL" id="QGTS01000003">
    <property type="protein sequence ID" value="PWW10810.1"/>
    <property type="molecule type" value="Genomic_DNA"/>
</dbReference>
<sequence>MKIVLTALTTILLLTGCKEPDIIGEWSGDHNTFNAGAIISLFSDTKLKFTSEQITVSDLKKSGGTYIFYVKLGEAKHTREWVDEALVKAERRRTPHKTHVNLTITDLPEETKVFDTVDLQSLARAGLLETGEHTASVNWENARVIVYTKALEGKYTNPYTFRSSTWCALKVPFTGSLPKVAGYLWIPKVTRDDIAQDPAYYGMTDLQIDEMVKNKNEIIDVFNDAFSAITVNYPHTITFSDSFMDLFVSKGGNQPMGKFSYAISEKELILYYGKMDGEYINNVLGRSFDYSGTKHHTCEKIITEKTPEIMNAKYHALRYNRLALLAINPDGEFED</sequence>
<keyword evidence="2" id="KW-1185">Reference proteome</keyword>
<dbReference type="Proteomes" id="UP000246744">
    <property type="component" value="Unassembled WGS sequence"/>
</dbReference>
<accession>A0A317Q5G2</accession>
<organism evidence="1 2">
    <name type="scientific">Mangrovibacter plantisponsor</name>
    <dbReference type="NCBI Taxonomy" id="451513"/>
    <lineage>
        <taxon>Bacteria</taxon>
        <taxon>Pseudomonadati</taxon>
        <taxon>Pseudomonadota</taxon>
        <taxon>Gammaproteobacteria</taxon>
        <taxon>Enterobacterales</taxon>
        <taxon>Enterobacteriaceae</taxon>
        <taxon>Mangrovibacter</taxon>
    </lineage>
</organism>
<comment type="caution">
    <text evidence="1">The sequence shown here is derived from an EMBL/GenBank/DDBJ whole genome shotgun (WGS) entry which is preliminary data.</text>
</comment>
<dbReference type="OrthoDB" id="6637991at2"/>
<protein>
    <recommendedName>
        <fullName evidence="3">Lipoprotein</fullName>
    </recommendedName>
</protein>
<evidence type="ECO:0000313" key="1">
    <source>
        <dbReference type="EMBL" id="PWW10810.1"/>
    </source>
</evidence>
<reference evidence="1 2" key="1">
    <citation type="submission" date="2018-05" db="EMBL/GenBank/DDBJ databases">
        <title>Genomic Encyclopedia of Type Strains, Phase IV (KMG-IV): sequencing the most valuable type-strain genomes for metagenomic binning, comparative biology and taxonomic classification.</title>
        <authorList>
            <person name="Goeker M."/>
        </authorList>
    </citation>
    <scope>NUCLEOTIDE SEQUENCE [LARGE SCALE GENOMIC DNA]</scope>
    <source>
        <strain evidence="1 2">DSM 19579</strain>
    </source>
</reference>
<dbReference type="AlphaFoldDB" id="A0A317Q5G2"/>
<name>A0A317Q5G2_9ENTR</name>
<evidence type="ECO:0000313" key="2">
    <source>
        <dbReference type="Proteomes" id="UP000246744"/>
    </source>
</evidence>
<dbReference type="RefSeq" id="WP_110025168.1">
    <property type="nucleotide sequence ID" value="NZ_QGTS01000003.1"/>
</dbReference>
<dbReference type="PROSITE" id="PS51257">
    <property type="entry name" value="PROKAR_LIPOPROTEIN"/>
    <property type="match status" value="1"/>
</dbReference>